<feature type="domain" description="Thioredoxin-like fold" evidence="3">
    <location>
        <begin position="173"/>
        <end position="317"/>
    </location>
</feature>
<dbReference type="Proteomes" id="UP001529235">
    <property type="component" value="Unassembled WGS sequence"/>
</dbReference>
<keyword evidence="2" id="KW-0812">Transmembrane</keyword>
<keyword evidence="2" id="KW-0472">Membrane</keyword>
<accession>A0ABD4Z712</accession>
<evidence type="ECO:0000256" key="1">
    <source>
        <dbReference type="ARBA" id="ARBA00007787"/>
    </source>
</evidence>
<keyword evidence="5" id="KW-1185">Reference proteome</keyword>
<evidence type="ECO:0000313" key="5">
    <source>
        <dbReference type="Proteomes" id="UP001529235"/>
    </source>
</evidence>
<evidence type="ECO:0000313" key="4">
    <source>
        <dbReference type="EMBL" id="MDK6028665.1"/>
    </source>
</evidence>
<dbReference type="RefSeq" id="WP_285273640.1">
    <property type="nucleotide sequence ID" value="NZ_JASNVW010000002.1"/>
</dbReference>
<dbReference type="Pfam" id="PF13462">
    <property type="entry name" value="Thioredoxin_4"/>
    <property type="match status" value="1"/>
</dbReference>
<dbReference type="Gene3D" id="3.40.30.10">
    <property type="entry name" value="Glutaredoxin"/>
    <property type="match status" value="1"/>
</dbReference>
<dbReference type="InterPro" id="IPR036249">
    <property type="entry name" value="Thioredoxin-like_sf"/>
</dbReference>
<protein>
    <submittedName>
        <fullName evidence="4">Thioredoxin domain-containing protein</fullName>
    </submittedName>
</protein>
<reference evidence="4 5" key="1">
    <citation type="submission" date="2023-05" db="EMBL/GenBank/DDBJ databases">
        <title>A new hyperthermophilic archaea 'Ignisphaera cupida' sp. nov. and description of the family 'Ignisphaeraceae' fam. nov.</title>
        <authorList>
            <person name="Podosokorskaya O.A."/>
            <person name="Elcheninov A.G."/>
            <person name="Klukina A."/>
            <person name="Merkel A.Y."/>
        </authorList>
    </citation>
    <scope>NUCLEOTIDE SEQUENCE [LARGE SCALE GENOMIC DNA]</scope>
    <source>
        <strain evidence="4 5">4213-co</strain>
    </source>
</reference>
<evidence type="ECO:0000256" key="2">
    <source>
        <dbReference type="SAM" id="Phobius"/>
    </source>
</evidence>
<keyword evidence="2" id="KW-1133">Transmembrane helix</keyword>
<dbReference type="AlphaFoldDB" id="A0ABD4Z712"/>
<dbReference type="InterPro" id="IPR012336">
    <property type="entry name" value="Thioredoxin-like_fold"/>
</dbReference>
<comment type="caution">
    <text evidence="4">The sequence shown here is derived from an EMBL/GenBank/DDBJ whole genome shotgun (WGS) entry which is preliminary data.</text>
</comment>
<proteinExistence type="inferred from homology"/>
<dbReference type="SUPFAM" id="SSF52833">
    <property type="entry name" value="Thioredoxin-like"/>
    <property type="match status" value="1"/>
</dbReference>
<name>A0ABD4Z712_9CREN</name>
<organism evidence="4 5">
    <name type="scientific">Ignisphaera cupida</name>
    <dbReference type="NCBI Taxonomy" id="3050454"/>
    <lineage>
        <taxon>Archaea</taxon>
        <taxon>Thermoproteota</taxon>
        <taxon>Thermoprotei</taxon>
        <taxon>Desulfurococcales</taxon>
        <taxon>Desulfurococcaceae</taxon>
        <taxon>Ignisphaera</taxon>
    </lineage>
</organism>
<sequence>MNKLLIVVVIAVAIAGALIGLWYFLNVSSKPSTQVCQINKDNTFFVIYYSIPPNATVFNHLMQSIQSYITSNSSGAINLTLTLCIRKFSEVDEATRNLLSPYKTFPIFGIYTSKDLSAAKGISNLFDVSGRYYIARENITIGVYSYLAYYGVSILKEPRVFIETFEKPNISLGETPVIGSLNAKYYLIIYEDAWCPFCAKFYKESIPTIEHFVSNNTFAIVLKNLIVHSGVVNIHRNLTSLYVVTKNATLVFNLMKKIYDYVYTGSNPSPEIVASMIKNLTGIDKFDVNLNKIDEIIKNDELESRRYGVFGTPGIVIWSRESGRGVVIVGYASADDILNIVRSYLT</sequence>
<gene>
    <name evidence="4" type="ORF">QPL79_04760</name>
</gene>
<dbReference type="EMBL" id="JASNVW010000002">
    <property type="protein sequence ID" value="MDK6028665.1"/>
    <property type="molecule type" value="Genomic_DNA"/>
</dbReference>
<feature type="transmembrane region" description="Helical" evidence="2">
    <location>
        <begin position="5"/>
        <end position="25"/>
    </location>
</feature>
<evidence type="ECO:0000259" key="3">
    <source>
        <dbReference type="Pfam" id="PF13462"/>
    </source>
</evidence>
<comment type="similarity">
    <text evidence="1">Belongs to the glutaredoxin family.</text>
</comment>